<accession>A0ABY6I017</accession>
<keyword evidence="1" id="KW-0812">Transmembrane</keyword>
<keyword evidence="3" id="KW-1185">Reference proteome</keyword>
<dbReference type="EMBL" id="CP104013">
    <property type="protein sequence ID" value="UYP48166.1"/>
    <property type="molecule type" value="Genomic_DNA"/>
</dbReference>
<dbReference type="Proteomes" id="UP001208689">
    <property type="component" value="Chromosome"/>
</dbReference>
<protein>
    <recommendedName>
        <fullName evidence="4">Flagellin</fullName>
    </recommendedName>
</protein>
<gene>
    <name evidence="2" type="ORF">NEF87_004451</name>
</gene>
<feature type="transmembrane region" description="Helical" evidence="1">
    <location>
        <begin position="27"/>
        <end position="49"/>
    </location>
</feature>
<evidence type="ECO:0000313" key="3">
    <source>
        <dbReference type="Proteomes" id="UP001208689"/>
    </source>
</evidence>
<dbReference type="Pfam" id="PF01917">
    <property type="entry name" value="Flagellin_arch-type"/>
    <property type="match status" value="1"/>
</dbReference>
<evidence type="ECO:0008006" key="4">
    <source>
        <dbReference type="Google" id="ProtNLM"/>
    </source>
</evidence>
<reference evidence="2" key="1">
    <citation type="submission" date="2022-09" db="EMBL/GenBank/DDBJ databases">
        <title>Actin cytoskeleton and complex cell architecture in an #Asgard archaeon.</title>
        <authorList>
            <person name="Ponce Toledo R.I."/>
            <person name="Schleper C."/>
            <person name="Rodrigues Oliveira T."/>
            <person name="Wollweber F."/>
            <person name="Xu J."/>
            <person name="Rittmann S."/>
            <person name="Klingl A."/>
            <person name="Pilhofer M."/>
        </authorList>
    </citation>
    <scope>NUCLEOTIDE SEQUENCE</scope>
    <source>
        <strain evidence="2">B-35</strain>
    </source>
</reference>
<dbReference type="InterPro" id="IPR002774">
    <property type="entry name" value="Flagellin_arc-type"/>
</dbReference>
<evidence type="ECO:0000313" key="2">
    <source>
        <dbReference type="EMBL" id="UYP48166.1"/>
    </source>
</evidence>
<evidence type="ECO:0000256" key="1">
    <source>
        <dbReference type="SAM" id="Phobius"/>
    </source>
</evidence>
<sequence>MVANMIENKYVSYKRKKRSKLRRASEGMTAAIILIAFIITAAGIAFVILTMGSEMQLELGNVGQEGKDAASSALQVEGGIVTGYSTAGTTVTGFAFNVKLVLPTGQVDLSSDAITVWLKIGSDEEVECTYEGAAFSTLAAAGANNDDEYYIGWPSGSGDVITSSEMARFYVSATTANGAIESEDVVIILNTGVATLKITKTIPIGLVTGVNLL</sequence>
<proteinExistence type="predicted"/>
<name>A0ABY6I017_9ARCH</name>
<keyword evidence="1" id="KW-0472">Membrane</keyword>
<keyword evidence="1" id="KW-1133">Transmembrane helix</keyword>
<organism evidence="2 3">
    <name type="scientific">Candidatus Lokiarchaeum ossiferum</name>
    <dbReference type="NCBI Taxonomy" id="2951803"/>
    <lineage>
        <taxon>Archaea</taxon>
        <taxon>Promethearchaeati</taxon>
        <taxon>Promethearchaeota</taxon>
        <taxon>Promethearchaeia</taxon>
        <taxon>Promethearchaeales</taxon>
        <taxon>Promethearchaeaceae</taxon>
        <taxon>Candidatus Lokiarchaeum</taxon>
    </lineage>
</organism>